<dbReference type="VEuPathDB" id="FungiDB:PTTG_06656"/>
<evidence type="ECO:0000256" key="6">
    <source>
        <dbReference type="ARBA" id="ARBA00022723"/>
    </source>
</evidence>
<reference evidence="14 15" key="3">
    <citation type="journal article" date="2017" name="G3 (Bethesda)">
        <title>Comparative analysis highlights variable genome content of wheat rusts and divergence of the mating loci.</title>
        <authorList>
            <person name="Cuomo C.A."/>
            <person name="Bakkeren G."/>
            <person name="Khalil H.B."/>
            <person name="Panwar V."/>
            <person name="Joly D."/>
            <person name="Linning R."/>
            <person name="Sakthikumar S."/>
            <person name="Song X."/>
            <person name="Adiconis X."/>
            <person name="Fan L."/>
            <person name="Goldberg J.M."/>
            <person name="Levin J.Z."/>
            <person name="Young S."/>
            <person name="Zeng Q."/>
            <person name="Anikster Y."/>
            <person name="Bruce M."/>
            <person name="Wang M."/>
            <person name="Yin C."/>
            <person name="McCallum B."/>
            <person name="Szabo L.J."/>
            <person name="Hulbert S."/>
            <person name="Chen X."/>
            <person name="Fellers J.P."/>
        </authorList>
    </citation>
    <scope>NUCLEOTIDE SEQUENCE</scope>
    <source>
        <strain evidence="14">isolate 1-1 / race 1 (BBBD)</strain>
        <strain evidence="15">Isolate 1-1 / race 1 (BBBD)</strain>
    </source>
</reference>
<dbReference type="EnsemblFungi" id="PTTG_06656-t43_1">
    <property type="protein sequence ID" value="PTTG_06656-t43_1-p1"/>
    <property type="gene ID" value="PTTG_06656"/>
</dbReference>
<dbReference type="FunFam" id="3.30.40.10:FF:000273">
    <property type="entry name" value="E3 ubiquitin-protein ligase RBX1"/>
    <property type="match status" value="1"/>
</dbReference>
<reference evidence="14" key="4">
    <citation type="submission" date="2025-05" db="UniProtKB">
        <authorList>
            <consortium name="EnsemblFungi"/>
        </authorList>
    </citation>
    <scope>IDENTIFICATION</scope>
    <source>
        <strain evidence="14">isolate 1-1 / race 1 (BBBD)</strain>
    </source>
</reference>
<accession>A0A180H376</accession>
<dbReference type="STRING" id="630390.A0A180H376"/>
<keyword evidence="15" id="KW-1185">Reference proteome</keyword>
<evidence type="ECO:0000256" key="4">
    <source>
        <dbReference type="ARBA" id="ARBA00009273"/>
    </source>
</evidence>
<dbReference type="InterPro" id="IPR013083">
    <property type="entry name" value="Znf_RING/FYVE/PHD"/>
</dbReference>
<organism evidence="13">
    <name type="scientific">Puccinia triticina (isolate 1-1 / race 1 (BBBD))</name>
    <name type="common">Brown leaf rust fungus</name>
    <dbReference type="NCBI Taxonomy" id="630390"/>
    <lineage>
        <taxon>Eukaryota</taxon>
        <taxon>Fungi</taxon>
        <taxon>Dikarya</taxon>
        <taxon>Basidiomycota</taxon>
        <taxon>Pucciniomycotina</taxon>
        <taxon>Pucciniomycetes</taxon>
        <taxon>Pucciniales</taxon>
        <taxon>Pucciniaceae</taxon>
        <taxon>Puccinia</taxon>
    </lineage>
</organism>
<keyword evidence="9" id="KW-0862">Zinc</keyword>
<dbReference type="InterPro" id="IPR051031">
    <property type="entry name" value="RING-box_E3_Ubiquitin_Ligase"/>
</dbReference>
<evidence type="ECO:0000256" key="9">
    <source>
        <dbReference type="ARBA" id="ARBA00022833"/>
    </source>
</evidence>
<proteinExistence type="inferred from homology"/>
<reference evidence="13" key="1">
    <citation type="submission" date="2009-11" db="EMBL/GenBank/DDBJ databases">
        <authorList>
            <consortium name="The Broad Institute Genome Sequencing Platform"/>
            <person name="Ward D."/>
            <person name="Feldgarden M."/>
            <person name="Earl A."/>
            <person name="Young S.K."/>
            <person name="Zeng Q."/>
            <person name="Koehrsen M."/>
            <person name="Alvarado L."/>
            <person name="Berlin A."/>
            <person name="Bochicchio J."/>
            <person name="Borenstein D."/>
            <person name="Chapman S.B."/>
            <person name="Chen Z."/>
            <person name="Engels R."/>
            <person name="Freedman E."/>
            <person name="Gellesch M."/>
            <person name="Goldberg J."/>
            <person name="Griggs A."/>
            <person name="Gujja S."/>
            <person name="Heilman E."/>
            <person name="Heiman D."/>
            <person name="Hepburn T."/>
            <person name="Howarth C."/>
            <person name="Jen D."/>
            <person name="Larson L."/>
            <person name="Lewis B."/>
            <person name="Mehta T."/>
            <person name="Park D."/>
            <person name="Pearson M."/>
            <person name="Roberts A."/>
            <person name="Saif S."/>
            <person name="Shea T."/>
            <person name="Shenoy N."/>
            <person name="Sisk P."/>
            <person name="Stolte C."/>
            <person name="Sykes S."/>
            <person name="Thomson T."/>
            <person name="Walk T."/>
            <person name="White J."/>
            <person name="Yandava C."/>
            <person name="Izard J."/>
            <person name="Baranova O.V."/>
            <person name="Blanton J.M."/>
            <person name="Tanner A.C."/>
            <person name="Dewhirst F.E."/>
            <person name="Haas B."/>
            <person name="Nusbaum C."/>
            <person name="Birren B."/>
        </authorList>
    </citation>
    <scope>NUCLEOTIDE SEQUENCE [LARGE SCALE GENOMIC DNA]</scope>
    <source>
        <strain evidence="13">1-1 BBBD Race 1</strain>
    </source>
</reference>
<evidence type="ECO:0000313" key="13">
    <source>
        <dbReference type="EMBL" id="OAV99466.1"/>
    </source>
</evidence>
<protein>
    <submittedName>
        <fullName evidence="14">RING-type domain-containing protein</fullName>
    </submittedName>
</protein>
<dbReference type="InterPro" id="IPR001841">
    <property type="entry name" value="Znf_RING"/>
</dbReference>
<keyword evidence="7 11" id="KW-0863">Zinc-finger</keyword>
<keyword evidence="6" id="KW-0479">Metal-binding</keyword>
<dbReference type="OrthoDB" id="8962942at2759"/>
<reference evidence="13" key="2">
    <citation type="submission" date="2016-05" db="EMBL/GenBank/DDBJ databases">
        <title>Comparative analysis highlights variable genome content of wheat rusts and divergence of the mating loci.</title>
        <authorList>
            <person name="Cuomo C.A."/>
            <person name="Bakkeren G."/>
            <person name="Szabo L."/>
            <person name="Khalil H."/>
            <person name="Joly D."/>
            <person name="Goldberg J."/>
            <person name="Young S."/>
            <person name="Zeng Q."/>
            <person name="Fellers J."/>
        </authorList>
    </citation>
    <scope>NUCLEOTIDE SEQUENCE [LARGE SCALE GENOMIC DNA]</scope>
    <source>
        <strain evidence="13">1-1 BBBD Race 1</strain>
    </source>
</reference>
<sequence length="180" mass="20418">MEGFSCFGIDECTCLERCTHDQSKPLRPQSCQFLKLSSLTNMTDSAHVDPKCEQPDPAPNSTKQKRFEIKKCNAVAQWRWDILVDNCAICKILIMEPCNECEANQTGTTNEACSAAWGTCNHAYHLHCISKWTKTSSVCPLCGGEWEIEKNWSMNRTCATSPKFTNHRPDQTIYHSTFFP</sequence>
<evidence type="ECO:0000256" key="2">
    <source>
        <dbReference type="ARBA" id="ARBA00004496"/>
    </source>
</evidence>
<evidence type="ECO:0000313" key="15">
    <source>
        <dbReference type="Proteomes" id="UP000005240"/>
    </source>
</evidence>
<dbReference type="UniPathway" id="UPA00143"/>
<gene>
    <name evidence="13" type="ORF">PTTG_06656</name>
</gene>
<dbReference type="SUPFAM" id="SSF57850">
    <property type="entry name" value="RING/U-box"/>
    <property type="match status" value="1"/>
</dbReference>
<keyword evidence="10" id="KW-0539">Nucleus</keyword>
<dbReference type="AlphaFoldDB" id="A0A180H376"/>
<dbReference type="Proteomes" id="UP000005240">
    <property type="component" value="Unassembled WGS sequence"/>
</dbReference>
<dbReference type="GO" id="GO:0031463">
    <property type="term" value="C:Cul3-RING ubiquitin ligase complex"/>
    <property type="evidence" value="ECO:0007669"/>
    <property type="project" value="UniProtKB-ARBA"/>
</dbReference>
<evidence type="ECO:0000256" key="10">
    <source>
        <dbReference type="ARBA" id="ARBA00023242"/>
    </source>
</evidence>
<keyword evidence="8" id="KW-0833">Ubl conjugation pathway</keyword>
<keyword evidence="5" id="KW-0963">Cytoplasm</keyword>
<dbReference type="GO" id="GO:0016567">
    <property type="term" value="P:protein ubiquitination"/>
    <property type="evidence" value="ECO:0007669"/>
    <property type="project" value="UniProtKB-UniPathway"/>
</dbReference>
<evidence type="ECO:0000259" key="12">
    <source>
        <dbReference type="PROSITE" id="PS50089"/>
    </source>
</evidence>
<dbReference type="GO" id="GO:0005737">
    <property type="term" value="C:cytoplasm"/>
    <property type="evidence" value="ECO:0007669"/>
    <property type="project" value="UniProtKB-SubCell"/>
</dbReference>
<dbReference type="GO" id="GO:0051603">
    <property type="term" value="P:proteolysis involved in protein catabolic process"/>
    <property type="evidence" value="ECO:0007669"/>
    <property type="project" value="UniProtKB-ARBA"/>
</dbReference>
<evidence type="ECO:0000256" key="7">
    <source>
        <dbReference type="ARBA" id="ARBA00022771"/>
    </source>
</evidence>
<dbReference type="EMBL" id="ADAS02000003">
    <property type="protein sequence ID" value="OAV99466.1"/>
    <property type="molecule type" value="Genomic_DNA"/>
</dbReference>
<evidence type="ECO:0000256" key="11">
    <source>
        <dbReference type="PROSITE-ProRule" id="PRU00175"/>
    </source>
</evidence>
<dbReference type="InterPro" id="IPR024766">
    <property type="entry name" value="Znf_RING_H2"/>
</dbReference>
<dbReference type="GO" id="GO:0005634">
    <property type="term" value="C:nucleus"/>
    <property type="evidence" value="ECO:0007669"/>
    <property type="project" value="UniProtKB-SubCell"/>
</dbReference>
<dbReference type="Gene3D" id="3.30.40.10">
    <property type="entry name" value="Zinc/RING finger domain, C3HC4 (zinc finger)"/>
    <property type="match status" value="1"/>
</dbReference>
<evidence type="ECO:0000256" key="5">
    <source>
        <dbReference type="ARBA" id="ARBA00022490"/>
    </source>
</evidence>
<dbReference type="PANTHER" id="PTHR11210">
    <property type="entry name" value="RING BOX"/>
    <property type="match status" value="1"/>
</dbReference>
<evidence type="ECO:0000313" key="14">
    <source>
        <dbReference type="EnsemblFungi" id="PTTG_06656-t43_1-p1"/>
    </source>
</evidence>
<evidence type="ECO:0000256" key="8">
    <source>
        <dbReference type="ARBA" id="ARBA00022786"/>
    </source>
</evidence>
<name>A0A180H376_PUCT1</name>
<comment type="similarity">
    <text evidence="4">Belongs to the RING-box family.</text>
</comment>
<evidence type="ECO:0000256" key="3">
    <source>
        <dbReference type="ARBA" id="ARBA00004906"/>
    </source>
</evidence>
<dbReference type="GO" id="GO:0008270">
    <property type="term" value="F:zinc ion binding"/>
    <property type="evidence" value="ECO:0007669"/>
    <property type="project" value="UniProtKB-KW"/>
</dbReference>
<comment type="pathway">
    <text evidence="3">Protein modification; protein ubiquitination.</text>
</comment>
<dbReference type="PROSITE" id="PS50089">
    <property type="entry name" value="ZF_RING_2"/>
    <property type="match status" value="1"/>
</dbReference>
<feature type="domain" description="RING-type" evidence="12">
    <location>
        <begin position="98"/>
        <end position="142"/>
    </location>
</feature>
<evidence type="ECO:0000256" key="1">
    <source>
        <dbReference type="ARBA" id="ARBA00004123"/>
    </source>
</evidence>
<dbReference type="Pfam" id="PF12678">
    <property type="entry name" value="zf-rbx1"/>
    <property type="match status" value="1"/>
</dbReference>
<comment type="subcellular location">
    <subcellularLocation>
        <location evidence="2">Cytoplasm</location>
    </subcellularLocation>
    <subcellularLocation>
        <location evidence="1">Nucleus</location>
    </subcellularLocation>
</comment>